<dbReference type="InterPro" id="IPR023404">
    <property type="entry name" value="rSAM_horseshoe"/>
</dbReference>
<dbReference type="NCBIfam" id="TIGR00089">
    <property type="entry name" value="MiaB/RimO family radical SAM methylthiotransferase"/>
    <property type="match status" value="1"/>
</dbReference>
<dbReference type="GO" id="GO:0046872">
    <property type="term" value="F:metal ion binding"/>
    <property type="evidence" value="ECO:0007669"/>
    <property type="project" value="UniProtKB-KW"/>
</dbReference>
<evidence type="ECO:0000313" key="10">
    <source>
        <dbReference type="EMBL" id="ACR79073.1"/>
    </source>
</evidence>
<accession>C5CDI9</accession>
<dbReference type="InterPro" id="IPR006638">
    <property type="entry name" value="Elp3/MiaA/NifB-like_rSAM"/>
</dbReference>
<organism evidence="10 11">
    <name type="scientific">Kosmotoga olearia (strain ATCC BAA-1733 / DSM 21960 / TBF 19.5.1)</name>
    <dbReference type="NCBI Taxonomy" id="521045"/>
    <lineage>
        <taxon>Bacteria</taxon>
        <taxon>Thermotogati</taxon>
        <taxon>Thermotogota</taxon>
        <taxon>Thermotogae</taxon>
        <taxon>Kosmotogales</taxon>
        <taxon>Kosmotogaceae</taxon>
        <taxon>Kosmotoga</taxon>
    </lineage>
</organism>
<dbReference type="InterPro" id="IPR013848">
    <property type="entry name" value="Methylthiotransferase_N"/>
</dbReference>
<dbReference type="KEGG" id="kol:Kole_0348"/>
<feature type="domain" description="MTTase N-terminal" evidence="8">
    <location>
        <begin position="3"/>
        <end position="113"/>
    </location>
</feature>
<dbReference type="InterPro" id="IPR058240">
    <property type="entry name" value="rSAM_sf"/>
</dbReference>
<dbReference type="PANTHER" id="PTHR11918">
    <property type="entry name" value="RADICAL SAM PROTEINS"/>
    <property type="match status" value="1"/>
</dbReference>
<dbReference type="InterPro" id="IPR038135">
    <property type="entry name" value="Methylthiotransferase_N_sf"/>
</dbReference>
<keyword evidence="2" id="KW-0004">4Fe-4S</keyword>
<dbReference type="GO" id="GO:0051539">
    <property type="term" value="F:4 iron, 4 sulfur cluster binding"/>
    <property type="evidence" value="ECO:0007669"/>
    <property type="project" value="UniProtKB-KW"/>
</dbReference>
<dbReference type="CDD" id="cd01335">
    <property type="entry name" value="Radical_SAM"/>
    <property type="match status" value="1"/>
</dbReference>
<dbReference type="SFLD" id="SFLDS00029">
    <property type="entry name" value="Radical_SAM"/>
    <property type="match status" value="1"/>
</dbReference>
<evidence type="ECO:0000256" key="7">
    <source>
        <dbReference type="ARBA" id="ARBA00023014"/>
    </source>
</evidence>
<dbReference type="Gene3D" id="3.40.50.12160">
    <property type="entry name" value="Methylthiotransferase, N-terminal domain"/>
    <property type="match status" value="1"/>
</dbReference>
<dbReference type="SMART" id="SM00729">
    <property type="entry name" value="Elp3"/>
    <property type="match status" value="1"/>
</dbReference>
<dbReference type="RefSeq" id="WP_012744860.1">
    <property type="nucleotide sequence ID" value="NC_012785.1"/>
</dbReference>
<dbReference type="GO" id="GO:0035598">
    <property type="term" value="F:tRNA (N(6)-L-threonylcarbamoyladenosine(37)-C(2))-methylthiotransferase activity"/>
    <property type="evidence" value="ECO:0007669"/>
    <property type="project" value="TreeGrafter"/>
</dbReference>
<keyword evidence="3" id="KW-0808">Transferase</keyword>
<protein>
    <submittedName>
        <fullName evidence="10">MiaB-like tRNA modifying enzyme</fullName>
    </submittedName>
</protein>
<dbReference type="SUPFAM" id="SSF102114">
    <property type="entry name" value="Radical SAM enzymes"/>
    <property type="match status" value="1"/>
</dbReference>
<dbReference type="OrthoDB" id="9805215at2"/>
<dbReference type="PROSITE" id="PS51449">
    <property type="entry name" value="MTTASE_N"/>
    <property type="match status" value="1"/>
</dbReference>
<evidence type="ECO:0000256" key="4">
    <source>
        <dbReference type="ARBA" id="ARBA00022691"/>
    </source>
</evidence>
<dbReference type="SFLD" id="SFLDG01082">
    <property type="entry name" value="B12-binding_domain_containing"/>
    <property type="match status" value="1"/>
</dbReference>
<dbReference type="PROSITE" id="PS01278">
    <property type="entry name" value="MTTASE_RADICAL"/>
    <property type="match status" value="1"/>
</dbReference>
<dbReference type="HOGENOM" id="CLU_018697_1_0_0"/>
<dbReference type="AlphaFoldDB" id="C5CDI9"/>
<dbReference type="InterPro" id="IPR020612">
    <property type="entry name" value="Methylthiotransferase_CS"/>
</dbReference>
<evidence type="ECO:0000256" key="3">
    <source>
        <dbReference type="ARBA" id="ARBA00022679"/>
    </source>
</evidence>
<dbReference type="PROSITE" id="PS51918">
    <property type="entry name" value="RADICAL_SAM"/>
    <property type="match status" value="1"/>
</dbReference>
<sequence length="425" mass="48230">MKEIVSFFTFGCKLNQYETEGMAELLQNDFRVTFDSEIADIFVINSCTVTAEAERKLRQLYRRLKAKNPGSKFVIVGCYSELSAGELKDLGFDLILGIKDKLKIKEFLKENTENTCIKDYFQVTKGPYGRTRAYIGIQDGCLNNCSYCRIRLARGNKIISKPPEVVAEELKTLVEHGFQEIVLTGINIGFYGFGEGYSLISLLKQLVKIEGEWRLRLSSLDPRLVSNELITFMTDNPKIAQHVHLSLQSGSDKVLKSMNRNYTTNDVEQIVALFRSRNNRFSFTTDVIVGFPGETDTDFVETLEFVKRIRFLKVHIFRFSPRPGTKAARMSNQISGNIKKERATVLKKVALEASKDYLNEHVGKESTVLIEKNDGIFSYGYDEFYIPHRVTGSIENGFVKVQIGGIEELEAFSDVELSCRSVAVR</sequence>
<comment type="cofactor">
    <cofactor evidence="1">
        <name>[4Fe-4S] cluster</name>
        <dbReference type="ChEBI" id="CHEBI:49883"/>
    </cofactor>
</comment>
<evidence type="ECO:0000256" key="1">
    <source>
        <dbReference type="ARBA" id="ARBA00001966"/>
    </source>
</evidence>
<dbReference type="InterPro" id="IPR007197">
    <property type="entry name" value="rSAM"/>
</dbReference>
<dbReference type="NCBIfam" id="TIGR01579">
    <property type="entry name" value="MiaB-like-C"/>
    <property type="match status" value="1"/>
</dbReference>
<dbReference type="FunFam" id="3.80.30.20:FF:000001">
    <property type="entry name" value="tRNA-2-methylthio-N(6)-dimethylallyladenosine synthase 2"/>
    <property type="match status" value="1"/>
</dbReference>
<proteinExistence type="predicted"/>
<gene>
    <name evidence="10" type="ordered locus">Kole_0348</name>
</gene>
<reference evidence="10 11" key="2">
    <citation type="journal article" date="2011" name="J. Bacteriol.">
        <title>Genome Sequence of Kosmotoga olearia Strain TBF 19.5.1, a Thermophilic Bacterium with a Wide Growth Temperature Range, Isolated from the Troll B Oil Platform in the North Sea.</title>
        <authorList>
            <person name="Swithers K.S."/>
            <person name="Dipippo J.L."/>
            <person name="Bruce D.C."/>
            <person name="Detter C."/>
            <person name="Tapia R."/>
            <person name="Han S."/>
            <person name="Goodwin L.A."/>
            <person name="Han J."/>
            <person name="Woyke T."/>
            <person name="Pitluck S."/>
            <person name="Pennacchio L."/>
            <person name="Nolan M."/>
            <person name="Mikhailova N."/>
            <person name="Land M.L."/>
            <person name="Nesbo C.L."/>
            <person name="Gogarten J.P."/>
            <person name="Noll K.M."/>
        </authorList>
    </citation>
    <scope>NUCLEOTIDE SEQUENCE [LARGE SCALE GENOMIC DNA]</scope>
    <source>
        <strain evidence="11">ATCC BAA-1733 / DSM 21960 / TBF 19.5.1</strain>
    </source>
</reference>
<evidence type="ECO:0000256" key="5">
    <source>
        <dbReference type="ARBA" id="ARBA00022723"/>
    </source>
</evidence>
<evidence type="ECO:0000313" key="11">
    <source>
        <dbReference type="Proteomes" id="UP000002382"/>
    </source>
</evidence>
<dbReference type="Proteomes" id="UP000002382">
    <property type="component" value="Chromosome"/>
</dbReference>
<keyword evidence="7" id="KW-0411">Iron-sulfur</keyword>
<dbReference type="EMBL" id="CP001634">
    <property type="protein sequence ID" value="ACR79073.1"/>
    <property type="molecule type" value="Genomic_DNA"/>
</dbReference>
<evidence type="ECO:0000256" key="2">
    <source>
        <dbReference type="ARBA" id="ARBA00022485"/>
    </source>
</evidence>
<keyword evidence="6" id="KW-0408">Iron</keyword>
<feature type="domain" description="Radical SAM core" evidence="9">
    <location>
        <begin position="127"/>
        <end position="356"/>
    </location>
</feature>
<dbReference type="STRING" id="521045.Kole_0348"/>
<dbReference type="Gene3D" id="3.80.30.20">
    <property type="entry name" value="tm_1862 like domain"/>
    <property type="match status" value="1"/>
</dbReference>
<keyword evidence="4" id="KW-0949">S-adenosyl-L-methionine</keyword>
<evidence type="ECO:0000259" key="8">
    <source>
        <dbReference type="PROSITE" id="PS51449"/>
    </source>
</evidence>
<evidence type="ECO:0000259" key="9">
    <source>
        <dbReference type="PROSITE" id="PS51918"/>
    </source>
</evidence>
<name>C5CDI9_KOSOT</name>
<dbReference type="InterPro" id="IPR006467">
    <property type="entry name" value="MiaB-like_bact"/>
</dbReference>
<dbReference type="Pfam" id="PF04055">
    <property type="entry name" value="Radical_SAM"/>
    <property type="match status" value="1"/>
</dbReference>
<dbReference type="Pfam" id="PF00919">
    <property type="entry name" value="UPF0004"/>
    <property type="match status" value="1"/>
</dbReference>
<dbReference type="PANTHER" id="PTHR11918:SF45">
    <property type="entry name" value="THREONYLCARBAMOYLADENOSINE TRNA METHYLTHIOTRANSFERASE"/>
    <property type="match status" value="1"/>
</dbReference>
<dbReference type="InterPro" id="IPR005839">
    <property type="entry name" value="Methylthiotransferase"/>
</dbReference>
<keyword evidence="5" id="KW-0479">Metal-binding</keyword>
<evidence type="ECO:0000256" key="6">
    <source>
        <dbReference type="ARBA" id="ARBA00023004"/>
    </source>
</evidence>
<reference evidence="10 11" key="1">
    <citation type="submission" date="2009-06" db="EMBL/GenBank/DDBJ databases">
        <title>Complete sequence of Thermotogales bacterium TBF 19.5.1.</title>
        <authorList>
            <consortium name="US DOE Joint Genome Institute"/>
            <person name="Lucas S."/>
            <person name="Copeland A."/>
            <person name="Lapidus A."/>
            <person name="Glavina del Rio T."/>
            <person name="Tice H."/>
            <person name="Bruce D."/>
            <person name="Goodwin L."/>
            <person name="Pitluck S."/>
            <person name="Chertkov O."/>
            <person name="Brettin T."/>
            <person name="Detter J.C."/>
            <person name="Han C."/>
            <person name="Schmutz J."/>
            <person name="Larimer F."/>
            <person name="Land M."/>
            <person name="Hauser L."/>
            <person name="Kyrpides N."/>
            <person name="Ovchinnikova G."/>
            <person name="Noll K."/>
        </authorList>
    </citation>
    <scope>NUCLEOTIDE SEQUENCE [LARGE SCALE GENOMIC DNA]</scope>
    <source>
        <strain evidence="11">ATCC BAA-1733 / DSM 21960 / TBF 19.5.1</strain>
    </source>
</reference>
<dbReference type="eggNOG" id="COG0621">
    <property type="taxonomic scope" value="Bacteria"/>
</dbReference>
<dbReference type="SFLD" id="SFLDG01061">
    <property type="entry name" value="methylthiotransferase"/>
    <property type="match status" value="1"/>
</dbReference>
<keyword evidence="11" id="KW-1185">Reference proteome</keyword>